<evidence type="ECO:0000313" key="3">
    <source>
        <dbReference type="Proteomes" id="UP000241647"/>
    </source>
</evidence>
<dbReference type="Proteomes" id="UP000241647">
    <property type="component" value="Unassembled WGS sequence"/>
</dbReference>
<reference evidence="2 3" key="1">
    <citation type="submission" date="2018-02" db="EMBL/GenBank/DDBJ databases">
        <title>8 Nocardia nova and 1 Nocardia cyriacigeorgica strain used for evolution to TMP-SMX.</title>
        <authorList>
            <person name="Mehta H."/>
            <person name="Weng J."/>
            <person name="Shamoo Y."/>
        </authorList>
    </citation>
    <scope>NUCLEOTIDE SEQUENCE [LARGE SCALE GENOMIC DNA]</scope>
    <source>
        <strain evidence="2 3">ATCC 33727</strain>
    </source>
</reference>
<accession>A0A2T2YVL0</accession>
<feature type="compositionally biased region" description="Low complexity" evidence="1">
    <location>
        <begin position="46"/>
        <end position="61"/>
    </location>
</feature>
<dbReference type="AlphaFoldDB" id="A0A2T2YVL0"/>
<proteinExistence type="predicted"/>
<feature type="compositionally biased region" description="Pro residues" evidence="1">
    <location>
        <begin position="1"/>
        <end position="26"/>
    </location>
</feature>
<feature type="region of interest" description="Disordered" evidence="1">
    <location>
        <begin position="45"/>
        <end position="69"/>
    </location>
</feature>
<dbReference type="EMBL" id="PYHS01000017">
    <property type="protein sequence ID" value="PSR59536.1"/>
    <property type="molecule type" value="Genomic_DNA"/>
</dbReference>
<protein>
    <submittedName>
        <fullName evidence="2">Uncharacterized protein</fullName>
    </submittedName>
</protein>
<gene>
    <name evidence="2" type="ORF">C8259_27225</name>
</gene>
<evidence type="ECO:0000256" key="1">
    <source>
        <dbReference type="SAM" id="MobiDB-lite"/>
    </source>
</evidence>
<sequence>MSPTPSVSPIPPVSPTPSRSPAPQPLPTTYRSLGCLSRFARRRSSRSVWPWSASAAPSPRAGCPGRMSR</sequence>
<comment type="caution">
    <text evidence="2">The sequence shown here is derived from an EMBL/GenBank/DDBJ whole genome shotgun (WGS) entry which is preliminary data.</text>
</comment>
<name>A0A2T2YVL0_9NOCA</name>
<feature type="region of interest" description="Disordered" evidence="1">
    <location>
        <begin position="1"/>
        <end position="30"/>
    </location>
</feature>
<organism evidence="2 3">
    <name type="scientific">Nocardia nova</name>
    <dbReference type="NCBI Taxonomy" id="37330"/>
    <lineage>
        <taxon>Bacteria</taxon>
        <taxon>Bacillati</taxon>
        <taxon>Actinomycetota</taxon>
        <taxon>Actinomycetes</taxon>
        <taxon>Mycobacteriales</taxon>
        <taxon>Nocardiaceae</taxon>
        <taxon>Nocardia</taxon>
    </lineage>
</organism>
<evidence type="ECO:0000313" key="2">
    <source>
        <dbReference type="EMBL" id="PSR59536.1"/>
    </source>
</evidence>